<feature type="region of interest" description="Disordered" evidence="4">
    <location>
        <begin position="2002"/>
        <end position="2025"/>
    </location>
</feature>
<dbReference type="PANTHER" id="PTHR12374">
    <property type="entry name" value="TRANSCRIPTIONAL ADAPTOR 2 ADA2 -RELATED"/>
    <property type="match status" value="1"/>
</dbReference>
<dbReference type="GO" id="GO:0070461">
    <property type="term" value="C:SAGA-type complex"/>
    <property type="evidence" value="ECO:0007669"/>
    <property type="project" value="UniProtKB-ARBA"/>
</dbReference>
<feature type="compositionally biased region" description="Polar residues" evidence="4">
    <location>
        <begin position="2282"/>
        <end position="2291"/>
    </location>
</feature>
<dbReference type="InterPro" id="IPR013087">
    <property type="entry name" value="Znf_C2H2_type"/>
</dbReference>
<dbReference type="EMBL" id="UYSL01020413">
    <property type="protein sequence ID" value="VDL74504.1"/>
    <property type="molecule type" value="Genomic_DNA"/>
</dbReference>
<feature type="compositionally biased region" description="Low complexity" evidence="4">
    <location>
        <begin position="2007"/>
        <end position="2021"/>
    </location>
</feature>
<feature type="region of interest" description="Disordered" evidence="4">
    <location>
        <begin position="2277"/>
        <end position="2463"/>
    </location>
</feature>
<feature type="region of interest" description="Disordered" evidence="4">
    <location>
        <begin position="5434"/>
        <end position="5537"/>
    </location>
</feature>
<dbReference type="PROSITE" id="PS50090">
    <property type="entry name" value="MYB_LIKE"/>
    <property type="match status" value="1"/>
</dbReference>
<feature type="region of interest" description="Disordered" evidence="4">
    <location>
        <begin position="1609"/>
        <end position="1678"/>
    </location>
</feature>
<feature type="region of interest" description="Disordered" evidence="4">
    <location>
        <begin position="467"/>
        <end position="554"/>
    </location>
</feature>
<dbReference type="GO" id="GO:0006338">
    <property type="term" value="P:chromatin remodeling"/>
    <property type="evidence" value="ECO:0007669"/>
    <property type="project" value="TreeGrafter"/>
</dbReference>
<dbReference type="Pfam" id="PF22941">
    <property type="entry name" value="TADA2A-like_3rd"/>
    <property type="match status" value="1"/>
</dbReference>
<feature type="region of interest" description="Disordered" evidence="4">
    <location>
        <begin position="5549"/>
        <end position="5585"/>
    </location>
</feature>
<dbReference type="InterPro" id="IPR041983">
    <property type="entry name" value="ADA2-like_ZZ"/>
</dbReference>
<keyword evidence="2" id="KW-0863">Zinc-finger</keyword>
<evidence type="ECO:0000256" key="2">
    <source>
        <dbReference type="ARBA" id="ARBA00022771"/>
    </source>
</evidence>
<evidence type="ECO:0000259" key="6">
    <source>
        <dbReference type="PROSITE" id="PS51293"/>
    </source>
</evidence>
<feature type="compositionally biased region" description="Polar residues" evidence="4">
    <location>
        <begin position="1270"/>
        <end position="1280"/>
    </location>
</feature>
<dbReference type="Pfam" id="PF25299">
    <property type="entry name" value="ZZ_ADA2"/>
    <property type="match status" value="1"/>
</dbReference>
<dbReference type="GO" id="GO:0003682">
    <property type="term" value="F:chromatin binding"/>
    <property type="evidence" value="ECO:0007669"/>
    <property type="project" value="TreeGrafter"/>
</dbReference>
<feature type="compositionally biased region" description="Basic and acidic residues" evidence="4">
    <location>
        <begin position="2293"/>
        <end position="2309"/>
    </location>
</feature>
<dbReference type="GO" id="GO:0005634">
    <property type="term" value="C:nucleus"/>
    <property type="evidence" value="ECO:0007669"/>
    <property type="project" value="TreeGrafter"/>
</dbReference>
<feature type="region of interest" description="Disordered" evidence="4">
    <location>
        <begin position="2633"/>
        <end position="2731"/>
    </location>
</feature>
<dbReference type="InterPro" id="IPR001005">
    <property type="entry name" value="SANT/Myb"/>
</dbReference>
<feature type="compositionally biased region" description="Basic and acidic residues" evidence="4">
    <location>
        <begin position="2336"/>
        <end position="2351"/>
    </location>
</feature>
<name>A0A158QZY7_NIPBR</name>
<feature type="compositionally biased region" description="Low complexity" evidence="4">
    <location>
        <begin position="900"/>
        <end position="915"/>
    </location>
</feature>
<dbReference type="InterPro" id="IPR055141">
    <property type="entry name" value="TADA2A_B-like_dom"/>
</dbReference>
<feature type="region of interest" description="Disordered" evidence="4">
    <location>
        <begin position="1518"/>
        <end position="1542"/>
    </location>
</feature>
<dbReference type="WBParaSite" id="NBR_0001091401-mRNA-1">
    <property type="protein sequence ID" value="NBR_0001091401-mRNA-1"/>
    <property type="gene ID" value="NBR_0001091401"/>
</dbReference>
<organism evidence="9">
    <name type="scientific">Nippostrongylus brasiliensis</name>
    <name type="common">Rat hookworm</name>
    <dbReference type="NCBI Taxonomy" id="27835"/>
    <lineage>
        <taxon>Eukaryota</taxon>
        <taxon>Metazoa</taxon>
        <taxon>Ecdysozoa</taxon>
        <taxon>Nematoda</taxon>
        <taxon>Chromadorea</taxon>
        <taxon>Rhabditida</taxon>
        <taxon>Rhabditina</taxon>
        <taxon>Rhabditomorpha</taxon>
        <taxon>Strongyloidea</taxon>
        <taxon>Heligmosomidae</taxon>
        <taxon>Nippostrongylus</taxon>
    </lineage>
</organism>
<feature type="region of interest" description="Disordered" evidence="4">
    <location>
        <begin position="5172"/>
        <end position="5196"/>
    </location>
</feature>
<dbReference type="PROSITE" id="PS51293">
    <property type="entry name" value="SANT"/>
    <property type="match status" value="1"/>
</dbReference>
<evidence type="ECO:0000256" key="4">
    <source>
        <dbReference type="SAM" id="MobiDB-lite"/>
    </source>
</evidence>
<dbReference type="InterPro" id="IPR017884">
    <property type="entry name" value="SANT_dom"/>
</dbReference>
<feature type="compositionally biased region" description="Low complexity" evidence="4">
    <location>
        <begin position="5563"/>
        <end position="5585"/>
    </location>
</feature>
<keyword evidence="1" id="KW-0479">Metal-binding</keyword>
<gene>
    <name evidence="7" type="ORF">NBR_LOCUS10915</name>
</gene>
<dbReference type="OMA" id="AMKHHRI"/>
<feature type="compositionally biased region" description="Low complexity" evidence="4">
    <location>
        <begin position="2403"/>
        <end position="2423"/>
    </location>
</feature>
<feature type="region of interest" description="Disordered" evidence="4">
    <location>
        <begin position="886"/>
        <end position="916"/>
    </location>
</feature>
<feature type="region of interest" description="Disordered" evidence="4">
    <location>
        <begin position="2122"/>
        <end position="2154"/>
    </location>
</feature>
<dbReference type="Proteomes" id="UP000271162">
    <property type="component" value="Unassembled WGS sequence"/>
</dbReference>
<feature type="region of interest" description="Disordered" evidence="4">
    <location>
        <begin position="5224"/>
        <end position="5247"/>
    </location>
</feature>
<feature type="compositionally biased region" description="Polar residues" evidence="4">
    <location>
        <begin position="2123"/>
        <end position="2154"/>
    </location>
</feature>
<feature type="domain" description="SANT" evidence="6">
    <location>
        <begin position="236"/>
        <end position="289"/>
    </location>
</feature>
<feature type="compositionally biased region" description="Low complexity" evidence="4">
    <location>
        <begin position="2647"/>
        <end position="2658"/>
    </location>
</feature>
<proteinExistence type="predicted"/>
<dbReference type="InterPro" id="IPR000433">
    <property type="entry name" value="Znf_ZZ"/>
</dbReference>
<feature type="compositionally biased region" description="Basic and acidic residues" evidence="4">
    <location>
        <begin position="5434"/>
        <end position="5451"/>
    </location>
</feature>
<sequence>MKLLNVLGLSFSKNQLCSVEEETPYKLVELPRIELSYWLAIYITLFLRALYDDVSRYQLSANQLEKEILDTSTVKIYSCRSHLKNKAQPPLFCKLLFTKKTRIIKLVIVNQRVHLVQAQNNIMQRKINLMRYLSEDESCIAGCRQIVEGNLPEPPVKRERAAKVKRAMASSGGSETREIIICINCRQQIQDNLHIKCCECPASICVECFSCGCEAGRHLRGHNYEVRDPFGGRTFDAKGSWGAIEERKLLAAAYRFKLGNWGEVTRMMETERPVSQVQEYYDRFFIRGPIGQLALRLLNWEDTKKAMIADGSFNYHVETDRITYMMMVMEVLRESKERLDYSDDNLTDKVDALVQSALRKLNLNDERPQCAEHPDLSKLVDLALSDDSCDPSDIEIEKKPPEDAYSTGLEPENDSEDDTVAEHAGPSGRSSKSNLKVLRKPLRPSVVFMRPNKKKIRCGLRKSTLEKNGRVSRYRRVQPESSSTEEETGSEDEVEPMDTDRASIDDGVQDSLHGLEKEDSTDDYSASDSEEAKIEPVKQTPIPSSTVRKKRRPKFVSKKARRLKEFQNRMARMTKAAERRLHELSELCPAEMIRELRNLNPDLALYTNEYSGRPKVRQSDMDMLAYNAARSDFEWEWFNDAEQLISRLMIQESSDKIEDIENDIKFARIEKYYRILKTRKAYHRAIVEHDKISEFFRFMMNMTMEKRKASQILSERAPLEKLFTRAQQCLTKKETEDLRSHIERADELMERITKLQELQRNGVCSLKEAVFLVVVLCWTRSLLMDSLPSLLFLSTLVELYYLFLLSSLPLLKKLSRCNGRRAADSQQGVLTCSLESKVDEVIYSEEIVIDATQSQISSPLLRIRIRSPTRTVRTPLRRFQGRGFLTHAKGNSGRETHHQSSSAGVPSSSSSSSSSGNCPVNVDAVLSANTVEDIADTHADFARLLLDCYSAGCDLEEYKREFQRLKNLRIKRQGGVNQTLSFSLFPSVPSDLPGHLFVRLLKFHSLYEGACRKYLADVVNKRVEAGPGFQYDLSNINVQDLIQGGPPMEPYNQGVGNQMYAGSGAHFVEPSGLGPGTSTDVTYSPAVNAQSQRMQSTNLRNDRLMDQRMMMSTPMEPTCMQQRESINNPVQGNVHHQGGPHVFVDRRVNATPLPGWSQPSNSGSEMRSRMATPLPPLEIRQCPVMNTGLATPNTRVESRAMHTPIAHGHVRNMATAVPRMESSQPYPGMSNSQGQVQYQQIPNPSTIHGNPCADNRRMMTSTPMLGPTDPSIQSQHTPFVTPTKKPRARRKPAAAPQMQTHPQHSMTLQGRQMTATPIPGWQQHQTSKSALQGQPLNVQNRNLMSASVTPLQRQLATPISDHREMMSATPLPGWAPHPVAGNNSQMERSPLVSSLPPLSQFTPIQQPQVRQLKTPYPPIQNRQLVTPIVQNQSRDSMNTMPYEPQSSHGFPQSREIMAATPFAQPDPVSVPYGQAQDMSGQMPSNTGEHVYAQQSMPYQWSEESSMNVYGQQGQFVQQPSYAPPQFNQQMNTGSQQQVSFGSNQAVQYPTPEVRPQQQQFAHPVEVQKNSAFSQPYNFVEQQYPVHSGFQQQPSYAQDSNFARTTYPQRSPYTQQAQPQQSDQMQQQQQQSQPLDPSLQQRLGQPLQQQQQQAQQHQHLQQQQQQQQHHHQQQQQQTVRRQIYENSAQYGAQYNRLIPTYATQPACGMQGAQHPPGQMQMHQLSRSCEVDNSAIPQHAPDIVHHDQQPSTNFSQGMLDMNGPSSAGTVVDILQNRDSLVPADAIDVGQNNYPGMVSSSIPAAPILDPMMDRELHAFDITQCPPPPRNDSEATVPARTSPNSCSPGLMAGDDESSLIPSIFYPKDFIRNDIGDLRMEDSPVEKGLNCQHFRFDIILAMKHHRIGKEDYERTLFELDQMEKEKCVGPLGDLLMKRLGLKRQEQYNSDGKFSVDELVAAFAANAKIEESVRQAAISERRVSSELFSEFLHDITPLQSGAGIEQFHPRSQPEAPSMSPAVSSAVPKHPSLQSGDAMNDLGYLLSDDVIAEFDSMSVSAPQNTASIGAPAAYARREHLSANDPRCGKEASFNEHMPCAGLGSLFTPSLNDDKSFIVHSPLVDDPNPLFSRSSSVQTPLFGQTAPDTSGSPTDVVPPQTSKDLSQASTKLNALLSAESQEKSLQSVTKVDAVFSIEAAPREPMGGNFVQKKVEEIGTPAKLARRVDVLPTEGYERVSPLVISPEPLSDEAEWWRRDEDTPPMLDGTPCKISSKGITEITAEVLKQSEEPITSEQVTSKLPEKPETFESFEMKPDVTVKVNLSPEASPLHPRQSSPEPQEPDSPGRKEEKTVRKEAEKSVPPPRSSSSGGAEDEQSSTKLKSTRKVHKKSNKSLFGAYSTSDDSAKEDSLLSPSTSRSHLSASLPSLPQSSRKKSCSPHDSSRSLKKKGRKSSLPSKIPKEAIPKVGLSKMELSREALAKQIAEIIEEERSKLPPEESKIPRRPLSPATLDVVIQDLMQHHISEDTSPNRELFASKLLGNDIFSKLFFRAGKCVFRHYEEMDDFRSKEKGRGRRKGTAARKRDTELLRGIRKSREIQKYRDAMRAAKEPSEAEKAAAAERAKLEAMPWLARSAFIKQPDVQQGPSSRFVIPKKSSNSAGGNSVGADIGRRSDDKRREVTRQGESVKAGRNKSVEGTSDHSKGATPSEKVNLPKKSRVSPSSLVVKSHTRPHSDEKAAKSPCDLAVKKLVETSASFSFHFVPRSSACKGKAKYTWPLKRWRSASATIEEADDEEDDACFDAVPENDADVDDSVFDDDDDDLVDVDMDVDRIDECGFEKEAALTVDSDTLHTSSLISARESELAALALQEEMTRSEQGSPDDQYDALRYLASMPESEFSSSIKSYDAAPVLVPSKGSTVKESIVVVDAPPKVLSPRPRTEDTQFVERVEWMRVDPAVQSFYSGEFDNDHWRLPLSTSDSLATEGVPDSPRVAGLDATSTSLYSTLQEELDTIVRDTLGETLFTPEVLDSSKIVPAVVEKFDWPKADVPVRSYAPDIILPPLFCDKSRLPTLDMCQCRRCTTRAEYFCDHEEWKYLYDCALARRREQEEKIRLSLPAPEEVCSVTFSFRRKSEEEHVVRSWKILQWISEQERLSIAGTTSRLSSNAREERTAILWKVLHYTSERDILSITQSPSRMCTLVRQPIHVGAMGRHHIYQRSSASQEFSSVTASRKYTDLRRPCSAEETAIQRVELQFTEDHDQFSTPIRSSVVTLCNDREHSEAVVATLPVYQVLLEKTALCTFSSAVNIRLYKDDTIANSDIVVQIPRTDVFATDVVDLEVSYNRASDALSALATINVPRCSSAVLSTANHSADFDTPKWITDQSAQSSAITLPYPRWDAAVFHCQDNTIERIRSEASSSTIVRLPIPRVKASSFACILLDEHLSTARPSVDCEITHPLSVSDVTFFKASYLKVRRKRQGASACAAITLPLPRSEQALLKICEMSSEWNRDAASSTAEFSAPLPREERCVLNICELKAHRIREGHCGSIVGILPLPRLEDTILNVCQLTVKRKRQGCRELATSVISIPRMDFAVLRATEIESVHIRSESSECCKHVVAIMREENTILQSLTLRVKRSKQSIRESFNYSHPIARQEDAKLNICELNARHRRRSDTEILLYAHPIPNAFITSCAVTTQNFNMVNREVYILDSGRVVDVPAEDDTSTHIVDVNVRRSRGDQSSVVRKITSYFETDQYTLAETSRIESYERAIADEDANKSSGIVIAIPREDDDVLRLSTLRASRKRKNDEESTLFVKKLKLEDQAGLFITDKTFASDANRSTEVVYVKDPRLPLQCANSFIEVSLRWRSFAHKHMPDLPFSSYLVTQFATLLQKVFGGAVSRCTITMKELEKFVANADKRYDLDVFTNPNPVIATSPDSAGTVWKMLMKLRTQRNSTELLDRKALAPLYMFLGASNLPRVGKPWRRWLKPLEANTESRIGWQLALCMRIPDLVGVDDVDPKLQAVKMWWTIMMVRGTVPWYVYPCFSRRQLFVLVRLLEALDGVERPPFCLYPPHAFFKAVKKILRHPRIELIPKDIYHPDITLMATLLRLKRSRVFHVDRSLPELLSDWMDDMNKIDAYLADDVKVKAISSSKFLTQSEWAWKNYGEGCVPYGMKYDRSMSVEKTVKRLSESLGDTSLPLEQRKKISVLITALQAWSKFDSGPSIDQIPVDIINPFALSASLIALLPMPEDFVDECFTFLEQVSKKSNQQHRNPAKRNTKNSPSWKWKRNEKLVSAGKPISVGTKVNGKTTISTLFEEFWRSPKDFSTISIFNKDESLTFEAHNNQNIGVIAEKRGTATPMAVFHIPEKASSHATNKTSASGSFQIKSSAAAVQNPSHQPITKVQHITGEPAAPQRHKEKRIPPPLATDKNVKFDKHLRKRKDSVDDGGKATSEVMRPYKRSKYEMRKRRRALTSDEEGPSTKQPVPKNFEHRIPKLRHTLARKGVETQKMVHETVAKAVAVAAVQGGDTRLPIRKAVKRPVTHESSSSDVPVNSKEQAVKHSRVKRSRPATIFDVTNFEWVLKMSLRRPRAFVGLYKTMKTQYRVLEKRRFVERNRRVYDTAQFQKFLQESSHSEVQLIEKTKLLKAERDMELALGVSRAEVARMEKFAVEELAQWYGMGARYAARADELARKKLEEVKMLDLAVEELKIRDAAEKEEHRKAASAMALRNAVSGTVRSIVREVEADECRRQEIERAEALEIKRILMDMIDAVLRDLQNVYRFCETPVGRSPVSSMECEADDSQSVSLMSASQSKFTREDWGTDDYLENDIKWKPLFPVLESCESDDAQKVEICDGRIPPVIHMRSRIPVTSAYVYVALLMNTGLRVYVPFEPRFNRPRRVDRELDLLQPGDFSPYSTDEEWEEYYEKRDRFENHHPLESQLSWSSYGHDEDDDELRECVSGHMARIHCDCEHASERAKEWVSRLVDTSARRCASAEVLLSCSDRNRVHRAAVRCSSVLSCISTERLAILEPPTSRVREPSEKPLLQPLSRSLSQCSMSTKRSPNTRSASLPPSWKTKIYPMQCHPQLLSLCESRRDRFMYPKALSACRFHVYESQHNSLERHRHGVYNRHTSRSSNQRELELPDQWIRRDKRHRFDYLKSVRQGLRKHSQRNIPVVWYARPDATPYSPAESVEDESEAPEPLSMSTTIDRGECPLQYPVAVYYTPPSWNLLSQLPPSEKQISAGSPERLDHSPSEPSAFQRVLQRPQPIDINALDVELEADDGPNDDRFPKWPLLKKLREAERELLAAGNPIAVERQKIREYKRQIRCEMMQEQDELEEQLRHMHQLYLEYFAAQQLILAQVLSASWIQFTQEQQGLLETMEQQHELDQRWYSLLREEQQLNRRRTRDAVLTDMLFLRPESSYETEHHSYFSGRAILSCEFTRGFQDKSESTEGNERIKNDKAVIIRSSSGGEQERIDSSSPVDDGEGLIEVLDVEVEEERSSEQDKNPTNNSERMEPTEQEAGYDRRSSVPKSPTVKDAQPSVEVTDHSEVSVVCSSLVNSPEVLVASSPPNDVTRPPSSSARQASSSGTPSTSPEF</sequence>
<feature type="region of interest" description="Disordered" evidence="4">
    <location>
        <begin position="1267"/>
        <end position="1305"/>
    </location>
</feature>
<feature type="compositionally biased region" description="Acidic residues" evidence="4">
    <location>
        <begin position="5471"/>
        <end position="5486"/>
    </location>
</feature>
<evidence type="ECO:0000313" key="8">
    <source>
        <dbReference type="Proteomes" id="UP000271162"/>
    </source>
</evidence>
<feature type="compositionally biased region" description="Polar residues" evidence="4">
    <location>
        <begin position="4530"/>
        <end position="4543"/>
    </location>
</feature>
<dbReference type="PANTHER" id="PTHR12374:SF63">
    <property type="entry name" value="TRANSCRIPTIONAL ADAPTER 2-BETA"/>
    <property type="match status" value="1"/>
</dbReference>
<protein>
    <submittedName>
        <fullName evidence="9">SANT domain-containing protein</fullName>
    </submittedName>
</protein>
<feature type="domain" description="Myb-like" evidence="5">
    <location>
        <begin position="233"/>
        <end position="285"/>
    </location>
</feature>
<reference evidence="9" key="1">
    <citation type="submission" date="2016-04" db="UniProtKB">
        <authorList>
            <consortium name="WormBaseParasite"/>
        </authorList>
    </citation>
    <scope>IDENTIFICATION</scope>
</reference>
<feature type="region of interest" description="Disordered" evidence="4">
    <location>
        <begin position="390"/>
        <end position="438"/>
    </location>
</feature>
<feature type="compositionally biased region" description="Acidic residues" evidence="4">
    <location>
        <begin position="483"/>
        <end position="497"/>
    </location>
</feature>
<dbReference type="SMART" id="SM00717">
    <property type="entry name" value="SANT"/>
    <property type="match status" value="1"/>
</dbReference>
<feature type="compositionally biased region" description="Low complexity" evidence="4">
    <location>
        <begin position="1614"/>
        <end position="1676"/>
    </location>
</feature>
<dbReference type="GO" id="GO:0003713">
    <property type="term" value="F:transcription coactivator activity"/>
    <property type="evidence" value="ECO:0007669"/>
    <property type="project" value="TreeGrafter"/>
</dbReference>
<dbReference type="PROSITE" id="PS00028">
    <property type="entry name" value="ZINC_FINGER_C2H2_1"/>
    <property type="match status" value="1"/>
</dbReference>
<evidence type="ECO:0000256" key="3">
    <source>
        <dbReference type="ARBA" id="ARBA00022833"/>
    </source>
</evidence>
<evidence type="ECO:0000256" key="1">
    <source>
        <dbReference type="ARBA" id="ARBA00022723"/>
    </source>
</evidence>
<feature type="compositionally biased region" description="Basic residues" evidence="4">
    <location>
        <begin position="4444"/>
        <end position="4458"/>
    </location>
</feature>
<dbReference type="GO" id="GO:0006357">
    <property type="term" value="P:regulation of transcription by RNA polymerase II"/>
    <property type="evidence" value="ECO:0007669"/>
    <property type="project" value="TreeGrafter"/>
</dbReference>
<feature type="region of interest" description="Disordered" evidence="4">
    <location>
        <begin position="4396"/>
        <end position="4474"/>
    </location>
</feature>
<dbReference type="GO" id="GO:0008270">
    <property type="term" value="F:zinc ion binding"/>
    <property type="evidence" value="ECO:0007669"/>
    <property type="project" value="UniProtKB-KW"/>
</dbReference>
<evidence type="ECO:0000259" key="5">
    <source>
        <dbReference type="PROSITE" id="PS50090"/>
    </source>
</evidence>
<feature type="compositionally biased region" description="Basic residues" evidence="4">
    <location>
        <begin position="2374"/>
        <end position="2384"/>
    </location>
</feature>
<keyword evidence="3" id="KW-0862">Zinc</keyword>
<reference evidence="7 8" key="2">
    <citation type="submission" date="2018-11" db="EMBL/GenBank/DDBJ databases">
        <authorList>
            <consortium name="Pathogen Informatics"/>
        </authorList>
    </citation>
    <scope>NUCLEOTIDE SEQUENCE [LARGE SCALE GENOMIC DNA]</scope>
</reference>
<feature type="compositionally biased region" description="Basic and acidic residues" evidence="4">
    <location>
        <begin position="5501"/>
        <end position="5516"/>
    </location>
</feature>
<evidence type="ECO:0000313" key="9">
    <source>
        <dbReference type="WBParaSite" id="NBR_0001091401-mRNA-1"/>
    </source>
</evidence>
<accession>A0A158QZY7</accession>
<evidence type="ECO:0000313" key="7">
    <source>
        <dbReference type="EMBL" id="VDL74504.1"/>
    </source>
</evidence>
<feature type="region of interest" description="Disordered" evidence="4">
    <location>
        <begin position="4525"/>
        <end position="4550"/>
    </location>
</feature>
<feature type="compositionally biased region" description="Basic and acidic residues" evidence="4">
    <location>
        <begin position="2660"/>
        <end position="2673"/>
    </location>
</feature>
<dbReference type="CDD" id="cd02335">
    <property type="entry name" value="ZZ_ADA2"/>
    <property type="match status" value="1"/>
</dbReference>
<feature type="region of interest" description="Disordered" evidence="4">
    <location>
        <begin position="1820"/>
        <end position="1848"/>
    </location>
</feature>
<dbReference type="STRING" id="27835.A0A158QZY7"/>
<keyword evidence="8" id="KW-1185">Reference proteome</keyword>